<evidence type="ECO:0000313" key="4">
    <source>
        <dbReference type="Proteomes" id="UP001062901"/>
    </source>
</evidence>
<comment type="caution">
    <text evidence="3">The sequence shown here is derived from an EMBL/GenBank/DDBJ whole genome shotgun (WGS) entry which is preliminary data.</text>
</comment>
<evidence type="ECO:0000313" key="3">
    <source>
        <dbReference type="EMBL" id="GBQ05868.1"/>
    </source>
</evidence>
<sequence>MVSSVGEMATDGHGGSLGFLKGVMGLHMNALAALLLVVCLLVVCLVVAERLKRAMPRWLQKQPETPRSLAVLDVVALDPKRRLTSVVVHAPSGKKALAVILTGGPSDVCIGWLDHEDEEQASSGKQGYDDEPERVPEKDPSHV</sequence>
<name>A0ABQ0NXW0_9PROT</name>
<dbReference type="EMBL" id="BAQD01000007">
    <property type="protein sequence ID" value="GBQ05868.1"/>
    <property type="molecule type" value="Genomic_DNA"/>
</dbReference>
<keyword evidence="2" id="KW-0812">Transmembrane</keyword>
<accession>A0ABQ0NXW0</accession>
<gene>
    <name evidence="3" type="ORF">AA15669_0674</name>
</gene>
<keyword evidence="2" id="KW-0472">Membrane</keyword>
<organism evidence="3 4">
    <name type="scientific">Saccharibacter floricola DSM 15669</name>
    <dbReference type="NCBI Taxonomy" id="1123227"/>
    <lineage>
        <taxon>Bacteria</taxon>
        <taxon>Pseudomonadati</taxon>
        <taxon>Pseudomonadota</taxon>
        <taxon>Alphaproteobacteria</taxon>
        <taxon>Acetobacterales</taxon>
        <taxon>Acetobacteraceae</taxon>
        <taxon>Saccharibacter</taxon>
    </lineage>
</organism>
<feature type="transmembrane region" description="Helical" evidence="2">
    <location>
        <begin position="26"/>
        <end position="48"/>
    </location>
</feature>
<protein>
    <recommendedName>
        <fullName evidence="5">Flagellar biosynthesis protein FliO</fullName>
    </recommendedName>
</protein>
<dbReference type="Proteomes" id="UP001062901">
    <property type="component" value="Unassembled WGS sequence"/>
</dbReference>
<evidence type="ECO:0000256" key="1">
    <source>
        <dbReference type="SAM" id="MobiDB-lite"/>
    </source>
</evidence>
<evidence type="ECO:0008006" key="5">
    <source>
        <dbReference type="Google" id="ProtNLM"/>
    </source>
</evidence>
<feature type="region of interest" description="Disordered" evidence="1">
    <location>
        <begin position="118"/>
        <end position="143"/>
    </location>
</feature>
<proteinExistence type="predicted"/>
<keyword evidence="4" id="KW-1185">Reference proteome</keyword>
<keyword evidence="2" id="KW-1133">Transmembrane helix</keyword>
<feature type="compositionally biased region" description="Basic and acidic residues" evidence="1">
    <location>
        <begin position="133"/>
        <end position="143"/>
    </location>
</feature>
<evidence type="ECO:0000256" key="2">
    <source>
        <dbReference type="SAM" id="Phobius"/>
    </source>
</evidence>
<reference evidence="3" key="1">
    <citation type="submission" date="2013-04" db="EMBL/GenBank/DDBJ databases">
        <title>The genome sequencing project of 58 acetic acid bacteria.</title>
        <authorList>
            <person name="Okamoto-Kainuma A."/>
            <person name="Ishikawa M."/>
            <person name="Umino S."/>
            <person name="Koizumi Y."/>
            <person name="Shiwa Y."/>
            <person name="Yoshikawa H."/>
            <person name="Matsutani M."/>
            <person name="Matsushita K."/>
        </authorList>
    </citation>
    <scope>NUCLEOTIDE SEQUENCE</scope>
    <source>
        <strain evidence="3">DSM 15669</strain>
    </source>
</reference>